<organism evidence="2 3">
    <name type="scientific">Methanonatronarchaeum thermophilum</name>
    <dbReference type="NCBI Taxonomy" id="1927129"/>
    <lineage>
        <taxon>Archaea</taxon>
        <taxon>Methanobacteriati</taxon>
        <taxon>Methanobacteriota</taxon>
        <taxon>Methanonatronarchaeia</taxon>
        <taxon>Methanonatronarchaeales</taxon>
        <taxon>Methanonatronarchaeaceae</taxon>
        <taxon>Methanonatronarchaeum</taxon>
    </lineage>
</organism>
<keyword evidence="3" id="KW-1185">Reference proteome</keyword>
<accession>A0A1Y3GCU6</accession>
<protein>
    <submittedName>
        <fullName evidence="2">Putative S-layer protein containing OB-fold domain</fullName>
    </submittedName>
</protein>
<proteinExistence type="predicted"/>
<dbReference type="InterPro" id="IPR013783">
    <property type="entry name" value="Ig-like_fold"/>
</dbReference>
<dbReference type="Pfam" id="PF07705">
    <property type="entry name" value="CARDB"/>
    <property type="match status" value="1"/>
</dbReference>
<evidence type="ECO:0000259" key="1">
    <source>
        <dbReference type="Pfam" id="PF07705"/>
    </source>
</evidence>
<reference evidence="2 3" key="1">
    <citation type="submission" date="2016-12" db="EMBL/GenBank/DDBJ databases">
        <title>Discovery of methanogenic haloarchaea.</title>
        <authorList>
            <person name="Sorokin D.Y."/>
            <person name="Makarova K.S."/>
            <person name="Abbas B."/>
            <person name="Ferrer M."/>
            <person name="Golyshin P.N."/>
        </authorList>
    </citation>
    <scope>NUCLEOTIDE SEQUENCE [LARGE SCALE GENOMIC DNA]</scope>
    <source>
        <strain evidence="2">AMET1</strain>
    </source>
</reference>
<gene>
    <name evidence="2" type="ORF">AMET1_0719</name>
</gene>
<dbReference type="RefSeq" id="WP_143406836.1">
    <property type="nucleotide sequence ID" value="NZ_MRZU01000003.1"/>
</dbReference>
<feature type="domain" description="CARDB" evidence="1">
    <location>
        <begin position="51"/>
        <end position="126"/>
    </location>
</feature>
<comment type="caution">
    <text evidence="2">The sequence shown here is derived from an EMBL/GenBank/DDBJ whole genome shotgun (WGS) entry which is preliminary data.</text>
</comment>
<dbReference type="Proteomes" id="UP000195137">
    <property type="component" value="Unassembled WGS sequence"/>
</dbReference>
<dbReference type="AlphaFoldDB" id="A0A1Y3GCU6"/>
<dbReference type="EMBL" id="MRZU01000003">
    <property type="protein sequence ID" value="OUJ19067.1"/>
    <property type="molecule type" value="Genomic_DNA"/>
</dbReference>
<sequence length="323" mass="36731">MNRLKSKLNFNLYFKSKWKLFLVLAVTLFLLVSVSGCVEEQTMDDALEVVDLKINPSISEVDELLTIQANITNTDNEAGDYEVYLEKNSDVVKTSTITLNPGETKQVSFEHQISETGLYNITIADKSTEIRIVEGEIESLNDIKTIEFKTMINDSNETHIMVENPATEDLKIKIDIIEQDITVVLNLESDLVHFKHGTSTITQDISLDEVESIEDLVEVFEDLNTFFGFFMDFNIPITDLIGELDEDDVNETTDLVNETDLNGDLNESVEQFIDKIVDEIVNAEDPYIVDEITFKDPVHDLEIKVFDIKINEGFPDNTFVFYA</sequence>
<name>A0A1Y3GCU6_9EURY</name>
<evidence type="ECO:0000313" key="2">
    <source>
        <dbReference type="EMBL" id="OUJ19067.1"/>
    </source>
</evidence>
<dbReference type="Gene3D" id="2.60.40.10">
    <property type="entry name" value="Immunoglobulins"/>
    <property type="match status" value="1"/>
</dbReference>
<evidence type="ECO:0000313" key="3">
    <source>
        <dbReference type="Proteomes" id="UP000195137"/>
    </source>
</evidence>
<dbReference type="InterPro" id="IPR011635">
    <property type="entry name" value="CARDB"/>
</dbReference>